<dbReference type="InterPro" id="IPR002347">
    <property type="entry name" value="SDR_fam"/>
</dbReference>
<evidence type="ECO:0000256" key="4">
    <source>
        <dbReference type="RuleBase" id="RU000363"/>
    </source>
</evidence>
<keyword evidence="6" id="KW-1185">Reference proteome</keyword>
<dbReference type="PANTHER" id="PTHR43391">
    <property type="entry name" value="RETINOL DEHYDROGENASE-RELATED"/>
    <property type="match status" value="1"/>
</dbReference>
<evidence type="ECO:0000256" key="1">
    <source>
        <dbReference type="ARBA" id="ARBA00006484"/>
    </source>
</evidence>
<proteinExistence type="inferred from homology"/>
<evidence type="ECO:0000256" key="3">
    <source>
        <dbReference type="ARBA" id="ARBA00023002"/>
    </source>
</evidence>
<evidence type="ECO:0000313" key="6">
    <source>
        <dbReference type="Proteomes" id="UP000644693"/>
    </source>
</evidence>
<dbReference type="Proteomes" id="UP000644693">
    <property type="component" value="Unassembled WGS sequence"/>
</dbReference>
<dbReference type="AlphaFoldDB" id="A0A919CJM1"/>
<dbReference type="GO" id="GO:0016491">
    <property type="term" value="F:oxidoreductase activity"/>
    <property type="evidence" value="ECO:0007669"/>
    <property type="project" value="UniProtKB-KW"/>
</dbReference>
<dbReference type="Gene3D" id="3.40.50.720">
    <property type="entry name" value="NAD(P)-binding Rossmann-like Domain"/>
    <property type="match status" value="1"/>
</dbReference>
<dbReference type="NCBIfam" id="NF004843">
    <property type="entry name" value="PRK06194.1"/>
    <property type="match status" value="1"/>
</dbReference>
<reference evidence="5" key="2">
    <citation type="submission" date="2020-09" db="EMBL/GenBank/DDBJ databases">
        <authorList>
            <person name="Sun Q."/>
            <person name="Kim S."/>
        </authorList>
    </citation>
    <scope>NUCLEOTIDE SEQUENCE</scope>
    <source>
        <strain evidence="5">KCTC 23430</strain>
    </source>
</reference>
<dbReference type="SUPFAM" id="SSF51735">
    <property type="entry name" value="NAD(P)-binding Rossmann-fold domains"/>
    <property type="match status" value="1"/>
</dbReference>
<dbReference type="EMBL" id="BMYM01000001">
    <property type="protein sequence ID" value="GHD31341.1"/>
    <property type="molecule type" value="Genomic_DNA"/>
</dbReference>
<dbReference type="PANTHER" id="PTHR43391:SF14">
    <property type="entry name" value="DEHYDROGENASE_REDUCTASE SDR FAMILY PROTEIN 7-LIKE"/>
    <property type="match status" value="1"/>
</dbReference>
<comment type="caution">
    <text evidence="5">The sequence shown here is derived from an EMBL/GenBank/DDBJ whole genome shotgun (WGS) entry which is preliminary data.</text>
</comment>
<keyword evidence="2" id="KW-0521">NADP</keyword>
<organism evidence="5 6">
    <name type="scientific">Parahalioglobus pacificus</name>
    <dbReference type="NCBI Taxonomy" id="930806"/>
    <lineage>
        <taxon>Bacteria</taxon>
        <taxon>Pseudomonadati</taxon>
        <taxon>Pseudomonadota</taxon>
        <taxon>Gammaproteobacteria</taxon>
        <taxon>Cellvibrionales</taxon>
        <taxon>Halieaceae</taxon>
        <taxon>Parahalioglobus</taxon>
    </lineage>
</organism>
<dbReference type="PRINTS" id="PR00080">
    <property type="entry name" value="SDRFAMILY"/>
</dbReference>
<dbReference type="PRINTS" id="PR00081">
    <property type="entry name" value="GDHRDH"/>
</dbReference>
<sequence length="284" mass="30268">METFQGKTAVVTGAASGIGHALALRFCEEGMNVVLADIEPAALTAAVSELESSGYSVCGVVTDVAKPEQVSALADAAFDTFGGAHIVCNNAGIFTGGLLWEESLADYQWSLDVNLWGVIHGVRAFVPRMIDQGEPCHVVNTASMAALTTMPFAGVYHMTKHAVLAFSESLYHELALTAPQVGVSVLCPELIKTGIANCDRNRPAQYSGEGDIVESDARTMVHDSIASGVSSGLPPREMAERVLEAVKDNRFYILSNDGWMESARTRIEDILQGRNPTLAPPDLT</sequence>
<dbReference type="InterPro" id="IPR036291">
    <property type="entry name" value="NAD(P)-bd_dom_sf"/>
</dbReference>
<protein>
    <submittedName>
        <fullName evidence="5">Short-chain dehydrogenase</fullName>
    </submittedName>
</protein>
<accession>A0A919CJM1</accession>
<name>A0A919CJM1_9GAMM</name>
<evidence type="ECO:0000313" key="5">
    <source>
        <dbReference type="EMBL" id="GHD31341.1"/>
    </source>
</evidence>
<comment type="similarity">
    <text evidence="1 4">Belongs to the short-chain dehydrogenases/reductases (SDR) family.</text>
</comment>
<dbReference type="RefSeq" id="WP_189476665.1">
    <property type="nucleotide sequence ID" value="NZ_BMYM01000001.1"/>
</dbReference>
<dbReference type="CDD" id="cd05233">
    <property type="entry name" value="SDR_c"/>
    <property type="match status" value="1"/>
</dbReference>
<keyword evidence="3" id="KW-0560">Oxidoreductase</keyword>
<evidence type="ECO:0000256" key="2">
    <source>
        <dbReference type="ARBA" id="ARBA00022857"/>
    </source>
</evidence>
<reference evidence="5" key="1">
    <citation type="journal article" date="2014" name="Int. J. Syst. Evol. Microbiol.">
        <title>Complete genome sequence of Corynebacterium casei LMG S-19264T (=DSM 44701T), isolated from a smear-ripened cheese.</title>
        <authorList>
            <consortium name="US DOE Joint Genome Institute (JGI-PGF)"/>
            <person name="Walter F."/>
            <person name="Albersmeier A."/>
            <person name="Kalinowski J."/>
            <person name="Ruckert C."/>
        </authorList>
    </citation>
    <scope>NUCLEOTIDE SEQUENCE</scope>
    <source>
        <strain evidence="5">KCTC 23430</strain>
    </source>
</reference>
<gene>
    <name evidence="5" type="ORF">GCM10007053_14280</name>
</gene>
<dbReference type="Pfam" id="PF00106">
    <property type="entry name" value="adh_short"/>
    <property type="match status" value="1"/>
</dbReference>